<sequence length="66" mass="8046">MSTHIDVNQINDDRQNDRLREVWSVTEFSRRHRLEKDEEKRLLKLFGSFATKQELLSNAQRPCRFR</sequence>
<evidence type="ECO:0000313" key="1">
    <source>
        <dbReference type="EMBL" id="MBB3964725.1"/>
    </source>
</evidence>
<name>A0A7W6CPB5_9HYPH</name>
<gene>
    <name evidence="1" type="ORF">GGQ67_002388</name>
</gene>
<accession>A0A7W6CPB5</accession>
<organism evidence="1 2">
    <name type="scientific">Rhizobium metallidurans</name>
    <dbReference type="NCBI Taxonomy" id="1265931"/>
    <lineage>
        <taxon>Bacteria</taxon>
        <taxon>Pseudomonadati</taxon>
        <taxon>Pseudomonadota</taxon>
        <taxon>Alphaproteobacteria</taxon>
        <taxon>Hyphomicrobiales</taxon>
        <taxon>Rhizobiaceae</taxon>
        <taxon>Rhizobium/Agrobacterium group</taxon>
        <taxon>Rhizobium</taxon>
    </lineage>
</organism>
<reference evidence="1 2" key="1">
    <citation type="submission" date="2020-08" db="EMBL/GenBank/DDBJ databases">
        <title>Genomic Encyclopedia of Type Strains, Phase IV (KMG-IV): sequencing the most valuable type-strain genomes for metagenomic binning, comparative biology and taxonomic classification.</title>
        <authorList>
            <person name="Goeker M."/>
        </authorList>
    </citation>
    <scope>NUCLEOTIDE SEQUENCE [LARGE SCALE GENOMIC DNA]</scope>
    <source>
        <strain evidence="1 2">DSM 26575</strain>
    </source>
</reference>
<comment type="caution">
    <text evidence="1">The sequence shown here is derived from an EMBL/GenBank/DDBJ whole genome shotgun (WGS) entry which is preliminary data.</text>
</comment>
<evidence type="ECO:0000313" key="2">
    <source>
        <dbReference type="Proteomes" id="UP000582090"/>
    </source>
</evidence>
<protein>
    <submittedName>
        <fullName evidence="1">Uncharacterized protein</fullName>
    </submittedName>
</protein>
<dbReference type="RefSeq" id="WP_183900352.1">
    <property type="nucleotide sequence ID" value="NZ_JACIDW010000006.1"/>
</dbReference>
<keyword evidence="2" id="KW-1185">Reference proteome</keyword>
<proteinExistence type="predicted"/>
<dbReference type="AlphaFoldDB" id="A0A7W6CPB5"/>
<dbReference type="Proteomes" id="UP000582090">
    <property type="component" value="Unassembled WGS sequence"/>
</dbReference>
<dbReference type="EMBL" id="JACIDW010000006">
    <property type="protein sequence ID" value="MBB3964725.1"/>
    <property type="molecule type" value="Genomic_DNA"/>
</dbReference>